<dbReference type="PANTHER" id="PTHR11360">
    <property type="entry name" value="MONOCARBOXYLATE TRANSPORTER"/>
    <property type="match status" value="1"/>
</dbReference>
<feature type="transmembrane region" description="Helical" evidence="3">
    <location>
        <begin position="117"/>
        <end position="138"/>
    </location>
</feature>
<comment type="subcellular location">
    <subcellularLocation>
        <location evidence="1">Membrane</location>
        <topology evidence="1">Multi-pass membrane protein</topology>
    </subcellularLocation>
</comment>
<feature type="transmembrane region" description="Helical" evidence="3">
    <location>
        <begin position="6"/>
        <end position="30"/>
    </location>
</feature>
<feature type="transmembrane region" description="Helical" evidence="3">
    <location>
        <begin position="208"/>
        <end position="230"/>
    </location>
</feature>
<evidence type="ECO:0000313" key="5">
    <source>
        <dbReference type="Proteomes" id="UP000316270"/>
    </source>
</evidence>
<evidence type="ECO:0000256" key="2">
    <source>
        <dbReference type="ARBA" id="ARBA00006727"/>
    </source>
</evidence>
<gene>
    <name evidence="4" type="ORF">FKW77_001583</name>
</gene>
<keyword evidence="5" id="KW-1185">Reference proteome</keyword>
<dbReference type="GO" id="GO:0016020">
    <property type="term" value="C:membrane"/>
    <property type="evidence" value="ECO:0007669"/>
    <property type="project" value="UniProtKB-SubCell"/>
</dbReference>
<dbReference type="AlphaFoldDB" id="A0A517KVV0"/>
<feature type="transmembrane region" description="Helical" evidence="3">
    <location>
        <begin position="42"/>
        <end position="62"/>
    </location>
</feature>
<dbReference type="InterPro" id="IPR036259">
    <property type="entry name" value="MFS_trans_sf"/>
</dbReference>
<dbReference type="Gene3D" id="1.20.1250.20">
    <property type="entry name" value="MFS general substrate transporter like domains"/>
    <property type="match status" value="1"/>
</dbReference>
<dbReference type="Pfam" id="PF07690">
    <property type="entry name" value="MFS_1"/>
    <property type="match status" value="1"/>
</dbReference>
<feature type="transmembrane region" description="Helical" evidence="3">
    <location>
        <begin position="277"/>
        <end position="297"/>
    </location>
</feature>
<dbReference type="GO" id="GO:0022857">
    <property type="term" value="F:transmembrane transporter activity"/>
    <property type="evidence" value="ECO:0007669"/>
    <property type="project" value="InterPro"/>
</dbReference>
<dbReference type="PANTHER" id="PTHR11360:SF130">
    <property type="entry name" value="MAJOR FACILITATOR SUPERFAMILY (MFS) PROFILE DOMAIN-CONTAINING PROTEIN-RELATED"/>
    <property type="match status" value="1"/>
</dbReference>
<dbReference type="OrthoDB" id="6499973at2759"/>
<feature type="transmembrane region" description="Helical" evidence="3">
    <location>
        <begin position="242"/>
        <end position="265"/>
    </location>
</feature>
<name>A0A517KVV0_9PEZI</name>
<keyword evidence="3" id="KW-1133">Transmembrane helix</keyword>
<feature type="transmembrane region" description="Helical" evidence="3">
    <location>
        <begin position="74"/>
        <end position="96"/>
    </location>
</feature>
<evidence type="ECO:0000256" key="1">
    <source>
        <dbReference type="ARBA" id="ARBA00004141"/>
    </source>
</evidence>
<dbReference type="Proteomes" id="UP000316270">
    <property type="component" value="Chromosome 1"/>
</dbReference>
<sequence>MAQSTQYWQLLLTHGVLTGIGGGIFFCPVMGLMSTYFDKNRGIALGFATSGNAVGGIIYSLVVRQFLPTLGFAWTVRILGFINLVTLGATVAFMKPRMAPRKSAPFVDWVSFKDKPYLLFIVACCFLMASVYFCFYYIASYARDTLGLTYESSVTLIILLNGVGIPARLLPGFVADRWTGPLNIFFVITFCNIILLFSWLAVKSLPGFYVWTVFFGMSAAAWQSLFPTVVGSLGVNLNKSGIRLGMAFSTVSFAALVGGPIGGAVLQADGGNYTGSILWAGITTTIGVCVVLSVRVVKYGWNWKPVPCRQTVTDMQDSSTRGHLVLAEIRETQGRNANISTVDILNIVKSILNSLDKTNSQRLVWWWKEDNCTKRAYWKSKMEEEARRERYERLPASEEGKMRKNLQAMQSINTKAKNQISGIDTKMGYFCRHVIGGVDPDVLRDGAGLKLEDDGEEPIKEATKD</sequence>
<evidence type="ECO:0000313" key="4">
    <source>
        <dbReference type="EMBL" id="QDS67510.1"/>
    </source>
</evidence>
<feature type="transmembrane region" description="Helical" evidence="3">
    <location>
        <begin position="150"/>
        <end position="170"/>
    </location>
</feature>
<protein>
    <recommendedName>
        <fullName evidence="6">Major facilitator superfamily (MFS) profile domain-containing protein</fullName>
    </recommendedName>
</protein>
<proteinExistence type="inferred from homology"/>
<feature type="transmembrane region" description="Helical" evidence="3">
    <location>
        <begin position="182"/>
        <end position="202"/>
    </location>
</feature>
<evidence type="ECO:0000256" key="3">
    <source>
        <dbReference type="SAM" id="Phobius"/>
    </source>
</evidence>
<accession>A0A517KVV0</accession>
<organism evidence="4 5">
    <name type="scientific">Venturia effusa</name>
    <dbReference type="NCBI Taxonomy" id="50376"/>
    <lineage>
        <taxon>Eukaryota</taxon>
        <taxon>Fungi</taxon>
        <taxon>Dikarya</taxon>
        <taxon>Ascomycota</taxon>
        <taxon>Pezizomycotina</taxon>
        <taxon>Dothideomycetes</taxon>
        <taxon>Pleosporomycetidae</taxon>
        <taxon>Venturiales</taxon>
        <taxon>Venturiaceae</taxon>
        <taxon>Venturia</taxon>
    </lineage>
</organism>
<dbReference type="InterPro" id="IPR011701">
    <property type="entry name" value="MFS"/>
</dbReference>
<keyword evidence="3" id="KW-0812">Transmembrane</keyword>
<comment type="similarity">
    <text evidence="2">Belongs to the major facilitator superfamily. Monocarboxylate porter (TC 2.A.1.13) family.</text>
</comment>
<dbReference type="InterPro" id="IPR050327">
    <property type="entry name" value="Proton-linked_MCT"/>
</dbReference>
<dbReference type="EMBL" id="CP042185">
    <property type="protein sequence ID" value="QDS67510.1"/>
    <property type="molecule type" value="Genomic_DNA"/>
</dbReference>
<dbReference type="SUPFAM" id="SSF103473">
    <property type="entry name" value="MFS general substrate transporter"/>
    <property type="match status" value="1"/>
</dbReference>
<evidence type="ECO:0008006" key="6">
    <source>
        <dbReference type="Google" id="ProtNLM"/>
    </source>
</evidence>
<reference evidence="4 5" key="1">
    <citation type="submission" date="2019-07" db="EMBL/GenBank/DDBJ databases">
        <title>Finished genome of Venturia effusa.</title>
        <authorList>
            <person name="Young C.A."/>
            <person name="Cox M.P."/>
            <person name="Ganley A.R.D."/>
            <person name="David W.J."/>
        </authorList>
    </citation>
    <scope>NUCLEOTIDE SEQUENCE [LARGE SCALE GENOMIC DNA]</scope>
    <source>
        <strain evidence="5">albino</strain>
    </source>
</reference>
<keyword evidence="3" id="KW-0472">Membrane</keyword>